<evidence type="ECO:0000313" key="1">
    <source>
        <dbReference type="EMBL" id="MBW0510064.1"/>
    </source>
</evidence>
<gene>
    <name evidence="1" type="ORF">O181_049779</name>
</gene>
<dbReference type="EMBL" id="AVOT02021311">
    <property type="protein sequence ID" value="MBW0510064.1"/>
    <property type="molecule type" value="Genomic_DNA"/>
</dbReference>
<dbReference type="OrthoDB" id="2717295at2759"/>
<sequence>MNFSNLDQTTFKNDIQHELKHVPLETENLTNDNIDDMIKNLTNIIHEHYFKQGKIKNFNETKHKLWWDEKVLTPLVKGRNRARKWVLIEKTLEAKNCYQAWQLSFKTEIKSLKNEHWRKSLAEKSSNHVFQAYKFTKTLYSGNILPLRNSEGNMSLDNKIKSKILFEGTSVINNQADTSDIDQTSFDPQFTFPPITTQEIVRAVEELPKKKAPGPNQIVN</sequence>
<comment type="caution">
    <text evidence="1">The sequence shown here is derived from an EMBL/GenBank/DDBJ whole genome shotgun (WGS) entry which is preliminary data.</text>
</comment>
<accession>A0A9Q3DVH4</accession>
<keyword evidence="2" id="KW-1185">Reference proteome</keyword>
<evidence type="ECO:0000313" key="2">
    <source>
        <dbReference type="Proteomes" id="UP000765509"/>
    </source>
</evidence>
<dbReference type="Proteomes" id="UP000765509">
    <property type="component" value="Unassembled WGS sequence"/>
</dbReference>
<dbReference type="AlphaFoldDB" id="A0A9Q3DVH4"/>
<protein>
    <submittedName>
        <fullName evidence="1">Uncharacterized protein</fullName>
    </submittedName>
</protein>
<proteinExistence type="predicted"/>
<organism evidence="1 2">
    <name type="scientific">Austropuccinia psidii MF-1</name>
    <dbReference type="NCBI Taxonomy" id="1389203"/>
    <lineage>
        <taxon>Eukaryota</taxon>
        <taxon>Fungi</taxon>
        <taxon>Dikarya</taxon>
        <taxon>Basidiomycota</taxon>
        <taxon>Pucciniomycotina</taxon>
        <taxon>Pucciniomycetes</taxon>
        <taxon>Pucciniales</taxon>
        <taxon>Sphaerophragmiaceae</taxon>
        <taxon>Austropuccinia</taxon>
    </lineage>
</organism>
<reference evidence="1" key="1">
    <citation type="submission" date="2021-03" db="EMBL/GenBank/DDBJ databases">
        <title>Draft genome sequence of rust myrtle Austropuccinia psidii MF-1, a brazilian biotype.</title>
        <authorList>
            <person name="Quecine M.C."/>
            <person name="Pachon D.M.R."/>
            <person name="Bonatelli M.L."/>
            <person name="Correr F.H."/>
            <person name="Franceschini L.M."/>
            <person name="Leite T.F."/>
            <person name="Margarido G.R.A."/>
            <person name="Almeida C.A."/>
            <person name="Ferrarezi J.A."/>
            <person name="Labate C.A."/>
        </authorList>
    </citation>
    <scope>NUCLEOTIDE SEQUENCE</scope>
    <source>
        <strain evidence="1">MF-1</strain>
    </source>
</reference>
<name>A0A9Q3DVH4_9BASI</name>